<dbReference type="GO" id="GO:0005774">
    <property type="term" value="C:vacuolar membrane"/>
    <property type="evidence" value="ECO:0007669"/>
    <property type="project" value="UniProtKB-SubCell"/>
</dbReference>
<evidence type="ECO:0000256" key="3">
    <source>
        <dbReference type="SAM" id="MobiDB-lite"/>
    </source>
</evidence>
<feature type="compositionally biased region" description="Basic and acidic residues" evidence="3">
    <location>
        <begin position="601"/>
        <end position="610"/>
    </location>
</feature>
<keyword evidence="2" id="KW-0469">Meiosis</keyword>
<dbReference type="InterPro" id="IPR005365">
    <property type="entry name" value="Npr3"/>
</dbReference>
<feature type="signal peptide" evidence="4">
    <location>
        <begin position="1"/>
        <end position="16"/>
    </location>
</feature>
<dbReference type="GO" id="GO:0038202">
    <property type="term" value="P:TORC1 signaling"/>
    <property type="evidence" value="ECO:0007669"/>
    <property type="project" value="TreeGrafter"/>
</dbReference>
<feature type="compositionally biased region" description="Low complexity" evidence="3">
    <location>
        <begin position="218"/>
        <end position="232"/>
    </location>
</feature>
<comment type="function">
    <text evidence="2">Mediates inactivation of the TORC1 complex in response to amino acid starvation. Required for meiotic nuclear division.</text>
</comment>
<comment type="similarity">
    <text evidence="1 2">Belongs to the NPR3 family.</text>
</comment>
<proteinExistence type="inferred from homology"/>
<dbReference type="GO" id="GO:1904262">
    <property type="term" value="P:negative regulation of TORC1 signaling"/>
    <property type="evidence" value="ECO:0007669"/>
    <property type="project" value="TreeGrafter"/>
</dbReference>
<feature type="region of interest" description="Disordered" evidence="3">
    <location>
        <begin position="163"/>
        <end position="439"/>
    </location>
</feature>
<feature type="compositionally biased region" description="Low complexity" evidence="3">
    <location>
        <begin position="354"/>
        <end position="371"/>
    </location>
</feature>
<sequence>MNSLLAILLVINSTRGHHYVFSYPADPQRPSKTTVTADKYNVANSTSKANTSHERLPPNAASSHTDTNKINSNNNSSSTNGTSSTNGNSNNNSNSGTSGKEDEQQTQDTSEQAQGDGGRDTIFDIDVSLLADTLSPKPALCDRKFQLGLDDLTFVGHPVGLTTPNATTEYHRHGHHHHSHHHHHHHSHHHHHHHSSHHQHQHQVQSQSKPITDTNDYSSIHASSSSPQSTQQPAMNRTNDTSTPLSPKGFQQQDSNHLSRSPVITASSSSSSPAIQRNPLHMSSSTNMPTATLSPSISGTSNKSTISSSSSSSSDGTSTYDENSTNDSNDQGSTSSSSSNSSESDNGDHHVQANNSNDNNNNNNTKNSNQNGDPNSHSVDDYTSSNNGNDNNNNTDNNHSNNNNSNTNGHDSGNNNGPSRSHGKRKKSNRGGDGTKFDRSTTMTQFHVVFVLSPADLEVNTQVNAIYRHVVMRYTAALRYEQLRCGYVQDEVEKVLAIRDDDDNATLDYSMVMQTILQQSSLARDIRHIYTALTTRTTAHVIINDFIDVSLQIPLFTQQSRRSTFGAAMTQHSQRHQQQKLAQTDDQKKKQQQHQQQQQKQQKEQQEHQKKNIKGVIAPTSNSTSGPLLGYDSQSASLLDIYGMSGYEYDHYPVLCPYHTLLLLEDPEEVLKNMPLDASPTLVQLIQILTPTQTLQELHLILDCSLAQIYRLAAHLIYWRKAKLIHPIHARNNYVLSPKAKFKDLALIEQDFKLHVPSLNLPVFLSQLSYGKPLYRITPSKEYRNQYLEAITYLVRKDWIIQLHMFLVLMEPWPNDEEGGKWAHEKAPKEVADLLVRLVPYMDGKHPIEEIMYREAVSRKQLGLVLKYYRQYTVTMYR</sequence>
<dbReference type="STRING" id="90262.A0A1X2IE01"/>
<dbReference type="OrthoDB" id="18648at2759"/>
<name>A0A1X2IE01_9FUNG</name>
<feature type="region of interest" description="Disordered" evidence="3">
    <location>
        <begin position="564"/>
        <end position="628"/>
    </location>
</feature>
<dbReference type="EMBL" id="MCGE01000015">
    <property type="protein sequence ID" value="ORZ13998.1"/>
    <property type="molecule type" value="Genomic_DNA"/>
</dbReference>
<feature type="compositionally biased region" description="Polar residues" evidence="3">
    <location>
        <begin position="233"/>
        <end position="266"/>
    </location>
</feature>
<feature type="domain" description="GATOR1 complex protein NPRL3 C-terminal HTH" evidence="5">
    <location>
        <begin position="823"/>
        <end position="874"/>
    </location>
</feature>
<dbReference type="GO" id="GO:0010508">
    <property type="term" value="P:positive regulation of autophagy"/>
    <property type="evidence" value="ECO:0007669"/>
    <property type="project" value="TreeGrafter"/>
</dbReference>
<evidence type="ECO:0000256" key="2">
    <source>
        <dbReference type="RuleBase" id="RU368069"/>
    </source>
</evidence>
<organism evidence="6 7">
    <name type="scientific">Absidia repens</name>
    <dbReference type="NCBI Taxonomy" id="90262"/>
    <lineage>
        <taxon>Eukaryota</taxon>
        <taxon>Fungi</taxon>
        <taxon>Fungi incertae sedis</taxon>
        <taxon>Mucoromycota</taxon>
        <taxon>Mucoromycotina</taxon>
        <taxon>Mucoromycetes</taxon>
        <taxon>Mucorales</taxon>
        <taxon>Cunninghamellaceae</taxon>
        <taxon>Absidia</taxon>
    </lineage>
</organism>
<dbReference type="AlphaFoldDB" id="A0A1X2IE01"/>
<dbReference type="PANTHER" id="PTHR13153">
    <property type="entry name" value="CGTHBA PROTEIN -14 GENE PROTEIN"/>
    <property type="match status" value="1"/>
</dbReference>
<feature type="compositionally biased region" description="Polar residues" evidence="3">
    <location>
        <begin position="281"/>
        <end position="295"/>
    </location>
</feature>
<dbReference type="Pfam" id="PF24064">
    <property type="entry name" value="HTH_NPRL3"/>
    <property type="match status" value="1"/>
</dbReference>
<feature type="compositionally biased region" description="Polar residues" evidence="3">
    <location>
        <begin position="60"/>
        <end position="70"/>
    </location>
</feature>
<keyword evidence="2 4" id="KW-0732">Signal</keyword>
<dbReference type="GO" id="GO:0051321">
    <property type="term" value="P:meiotic cell cycle"/>
    <property type="evidence" value="ECO:0007669"/>
    <property type="project" value="UniProtKB-UniRule"/>
</dbReference>
<evidence type="ECO:0000259" key="5">
    <source>
        <dbReference type="Pfam" id="PF24064"/>
    </source>
</evidence>
<reference evidence="6 7" key="1">
    <citation type="submission" date="2016-07" db="EMBL/GenBank/DDBJ databases">
        <title>Pervasive Adenine N6-methylation of Active Genes in Fungi.</title>
        <authorList>
            <consortium name="DOE Joint Genome Institute"/>
            <person name="Mondo S.J."/>
            <person name="Dannebaum R.O."/>
            <person name="Kuo R.C."/>
            <person name="Labutti K."/>
            <person name="Haridas S."/>
            <person name="Kuo A."/>
            <person name="Salamov A."/>
            <person name="Ahrendt S.R."/>
            <person name="Lipzen A."/>
            <person name="Sullivan W."/>
            <person name="Andreopoulos W.B."/>
            <person name="Clum A."/>
            <person name="Lindquist E."/>
            <person name="Daum C."/>
            <person name="Ramamoorthy G.K."/>
            <person name="Gryganskyi A."/>
            <person name="Culley D."/>
            <person name="Magnuson J.K."/>
            <person name="James T.Y."/>
            <person name="O'Malley M.A."/>
            <person name="Stajich J.E."/>
            <person name="Spatafora J.W."/>
            <person name="Visel A."/>
            <person name="Grigoriev I.V."/>
        </authorList>
    </citation>
    <scope>NUCLEOTIDE SEQUENCE [LARGE SCALE GENOMIC DNA]</scope>
    <source>
        <strain evidence="6 7">NRRL 1336</strain>
    </source>
</reference>
<feature type="region of interest" description="Disordered" evidence="3">
    <location>
        <begin position="44"/>
        <end position="120"/>
    </location>
</feature>
<accession>A0A1X2IE01</accession>
<evidence type="ECO:0000256" key="1">
    <source>
        <dbReference type="ARBA" id="ARBA00010546"/>
    </source>
</evidence>
<feature type="compositionally biased region" description="Basic residues" evidence="3">
    <location>
        <begin position="172"/>
        <end position="201"/>
    </location>
</feature>
<dbReference type="Pfam" id="PF03666">
    <property type="entry name" value="NPR3"/>
    <property type="match status" value="2"/>
</dbReference>
<protein>
    <recommendedName>
        <fullName evidence="2">Nitrogen permease regulator 3</fullName>
    </recommendedName>
    <alternativeName>
        <fullName evidence="2">Required for meiotic nuclear division protein 11</fullName>
    </alternativeName>
</protein>
<dbReference type="GO" id="GO:0034198">
    <property type="term" value="P:cellular response to amino acid starvation"/>
    <property type="evidence" value="ECO:0007669"/>
    <property type="project" value="TreeGrafter"/>
</dbReference>
<feature type="compositionally biased region" description="Low complexity" evidence="3">
    <location>
        <begin position="383"/>
        <end position="416"/>
    </location>
</feature>
<dbReference type="InterPro" id="IPR056603">
    <property type="entry name" value="HTH_NPRL3"/>
</dbReference>
<comment type="caution">
    <text evidence="6">The sequence shown here is derived from an EMBL/GenBank/DDBJ whole genome shotgun (WGS) entry which is preliminary data.</text>
</comment>
<dbReference type="PANTHER" id="PTHR13153:SF5">
    <property type="entry name" value="GATOR COMPLEX PROTEIN NPRL3"/>
    <property type="match status" value="1"/>
</dbReference>
<dbReference type="GO" id="GO:1990130">
    <property type="term" value="C:GATOR1 complex"/>
    <property type="evidence" value="ECO:0007669"/>
    <property type="project" value="TreeGrafter"/>
</dbReference>
<keyword evidence="7" id="KW-1185">Reference proteome</keyword>
<evidence type="ECO:0000313" key="7">
    <source>
        <dbReference type="Proteomes" id="UP000193560"/>
    </source>
</evidence>
<comment type="subcellular location">
    <subcellularLocation>
        <location evidence="2">Vacuole membrane</location>
        <topology evidence="2">Peripheral membrane protein</topology>
    </subcellularLocation>
</comment>
<evidence type="ECO:0000256" key="4">
    <source>
        <dbReference type="SAM" id="SignalP"/>
    </source>
</evidence>
<dbReference type="Proteomes" id="UP000193560">
    <property type="component" value="Unassembled WGS sequence"/>
</dbReference>
<gene>
    <name evidence="6" type="ORF">BCR42DRAFT_417819</name>
</gene>
<evidence type="ECO:0000313" key="6">
    <source>
        <dbReference type="EMBL" id="ORZ13998.1"/>
    </source>
</evidence>
<feature type="compositionally biased region" description="Low complexity" evidence="3">
    <location>
        <begin position="296"/>
        <end position="344"/>
    </location>
</feature>
<feature type="compositionally biased region" description="Polar residues" evidence="3">
    <location>
        <begin position="619"/>
        <end position="628"/>
    </location>
</feature>
<feature type="compositionally biased region" description="Low complexity" evidence="3">
    <location>
        <begin position="71"/>
        <end position="98"/>
    </location>
</feature>
<feature type="chain" id="PRO_5012846552" description="Nitrogen permease regulator 3" evidence="4">
    <location>
        <begin position="17"/>
        <end position="878"/>
    </location>
</feature>